<dbReference type="Gene3D" id="3.40.50.880">
    <property type="match status" value="1"/>
</dbReference>
<gene>
    <name evidence="1" type="ORF">FJY75_13465</name>
</gene>
<sequence>MANELSGAPARGDTGRERPRIGIPLMLDLPLQDTHAPRFGMNRSYFDVIRRAGGIPVALVPGDAAEVLLHLEGDAAGPGLSPLDGLCLAGGGDPDPALYGQPRRPGCGDPDPERDAMEMALLRRTRDGSLPILAICRGIQILNVAWGGTLIQDIGRERPGAGEHYFTTGYARDHIAHEIEVEPGTRLREILGAPRHAVNSIHHQALDRIASGLRVTARAPDGIVEAVEPEGRGRPAEQPGRFLIGVQFHPEEVVAHEPIRRLFEAFVAAASAYRRARGGAA</sequence>
<dbReference type="InterPro" id="IPR029062">
    <property type="entry name" value="Class_I_gatase-like"/>
</dbReference>
<dbReference type="GO" id="GO:0006598">
    <property type="term" value="P:polyamine catabolic process"/>
    <property type="evidence" value="ECO:0007669"/>
    <property type="project" value="TreeGrafter"/>
</dbReference>
<proteinExistence type="predicted"/>
<dbReference type="PROSITE" id="PS51273">
    <property type="entry name" value="GATASE_TYPE_1"/>
    <property type="match status" value="1"/>
</dbReference>
<comment type="caution">
    <text evidence="1">The sequence shown here is derived from an EMBL/GenBank/DDBJ whole genome shotgun (WGS) entry which is preliminary data.</text>
</comment>
<dbReference type="Pfam" id="PF07722">
    <property type="entry name" value="Peptidase_C26"/>
    <property type="match status" value="1"/>
</dbReference>
<organism evidence="1 2">
    <name type="scientific">Eiseniibacteriota bacterium</name>
    <dbReference type="NCBI Taxonomy" id="2212470"/>
    <lineage>
        <taxon>Bacteria</taxon>
        <taxon>Candidatus Eiseniibacteriota</taxon>
    </lineage>
</organism>
<accession>A0A937XE93</accession>
<evidence type="ECO:0000313" key="1">
    <source>
        <dbReference type="EMBL" id="MBM3318851.1"/>
    </source>
</evidence>
<dbReference type="InterPro" id="IPR044668">
    <property type="entry name" value="PuuD-like"/>
</dbReference>
<name>A0A937XE93_UNCEI</name>
<keyword evidence="1" id="KW-0378">Hydrolase</keyword>
<reference evidence="1" key="1">
    <citation type="submission" date="2019-03" db="EMBL/GenBank/DDBJ databases">
        <title>Lake Tanganyika Metagenome-Assembled Genomes (MAGs).</title>
        <authorList>
            <person name="Tran P."/>
        </authorList>
    </citation>
    <scope>NUCLEOTIDE SEQUENCE</scope>
    <source>
        <strain evidence="1">M_DeepCast_400m_m2_100</strain>
    </source>
</reference>
<dbReference type="PANTHER" id="PTHR43235">
    <property type="entry name" value="GLUTAMINE AMIDOTRANSFERASE PB2B2.05-RELATED"/>
    <property type="match status" value="1"/>
</dbReference>
<dbReference type="InterPro" id="IPR011697">
    <property type="entry name" value="Peptidase_C26"/>
</dbReference>
<dbReference type="EMBL" id="VGIY01000512">
    <property type="protein sequence ID" value="MBM3318851.1"/>
    <property type="molecule type" value="Genomic_DNA"/>
</dbReference>
<dbReference type="PANTHER" id="PTHR43235:SF1">
    <property type="entry name" value="GLUTAMINE AMIDOTRANSFERASE PB2B2.05-RELATED"/>
    <property type="match status" value="1"/>
</dbReference>
<dbReference type="CDD" id="cd01745">
    <property type="entry name" value="GATase1_2"/>
    <property type="match status" value="1"/>
</dbReference>
<dbReference type="GO" id="GO:0033969">
    <property type="term" value="F:gamma-glutamyl-gamma-aminobutyrate hydrolase activity"/>
    <property type="evidence" value="ECO:0007669"/>
    <property type="project" value="TreeGrafter"/>
</dbReference>
<dbReference type="GO" id="GO:0005829">
    <property type="term" value="C:cytosol"/>
    <property type="evidence" value="ECO:0007669"/>
    <property type="project" value="TreeGrafter"/>
</dbReference>
<dbReference type="Proteomes" id="UP000748308">
    <property type="component" value="Unassembled WGS sequence"/>
</dbReference>
<evidence type="ECO:0000313" key="2">
    <source>
        <dbReference type="Proteomes" id="UP000748308"/>
    </source>
</evidence>
<dbReference type="AlphaFoldDB" id="A0A937XE93"/>
<dbReference type="SUPFAM" id="SSF52317">
    <property type="entry name" value="Class I glutamine amidotransferase-like"/>
    <property type="match status" value="1"/>
</dbReference>
<protein>
    <submittedName>
        <fullName evidence="1">Gamma-glutamyl-gamma-aminobutyrate hydrolase family protein</fullName>
    </submittedName>
</protein>